<evidence type="ECO:0000313" key="2">
    <source>
        <dbReference type="EMBL" id="TFK20269.1"/>
    </source>
</evidence>
<evidence type="ECO:0000259" key="1">
    <source>
        <dbReference type="Pfam" id="PF12937"/>
    </source>
</evidence>
<keyword evidence="3" id="KW-1185">Reference proteome</keyword>
<dbReference type="InterPro" id="IPR032675">
    <property type="entry name" value="LRR_dom_sf"/>
</dbReference>
<dbReference type="InterPro" id="IPR001810">
    <property type="entry name" value="F-box_dom"/>
</dbReference>
<dbReference type="SUPFAM" id="SSF52058">
    <property type="entry name" value="L domain-like"/>
    <property type="match status" value="1"/>
</dbReference>
<name>A0A5C3KJ22_COPMA</name>
<dbReference type="Pfam" id="PF12937">
    <property type="entry name" value="F-box-like"/>
    <property type="match status" value="1"/>
</dbReference>
<gene>
    <name evidence="2" type="ORF">FA15DRAFT_673641</name>
</gene>
<dbReference type="STRING" id="230819.A0A5C3KJ22"/>
<dbReference type="OrthoDB" id="2269034at2759"/>
<dbReference type="AlphaFoldDB" id="A0A5C3KJ22"/>
<dbReference type="EMBL" id="ML210306">
    <property type="protein sequence ID" value="TFK20269.1"/>
    <property type="molecule type" value="Genomic_DNA"/>
</dbReference>
<organism evidence="2 3">
    <name type="scientific">Coprinopsis marcescibilis</name>
    <name type="common">Agaric fungus</name>
    <name type="synonym">Psathyrella marcescibilis</name>
    <dbReference type="NCBI Taxonomy" id="230819"/>
    <lineage>
        <taxon>Eukaryota</taxon>
        <taxon>Fungi</taxon>
        <taxon>Dikarya</taxon>
        <taxon>Basidiomycota</taxon>
        <taxon>Agaricomycotina</taxon>
        <taxon>Agaricomycetes</taxon>
        <taxon>Agaricomycetidae</taxon>
        <taxon>Agaricales</taxon>
        <taxon>Agaricineae</taxon>
        <taxon>Psathyrellaceae</taxon>
        <taxon>Coprinopsis</taxon>
    </lineage>
</organism>
<sequence>MHIQELERRLSTLRKTASDLLRAADPNTAGYDRKITASTLPSELLQEIFFLCLPQFSYFISLRPTDSPVVLTHVCRHWRGAALGYARLWRSMNLKIRDQEDDIDTSKKQLEIWLPRTTSSRAGLHVISTASPSPSNSQLAFLNDGFSAIRRLTRLTLARLPWSFLTDIPPNSFPVLESLVLLLPQPDVSNDTLPPITAFEYCNRLERVAIGGFNASAGLPLVFPLARLTHLIIPCSMGADFWIDHLKASPRLRYVQIRLDDDDVIQDDDPIFLSTIPSSNETSIITLPFLRHITLWSWGYRLGDVRYPAIFNNVHFPQLRSLRFVAGSLRPDERPKETAALLDRIRSLDHLEILSLDLNRSTIGLQDLFRSTPHIRTLDIQMWDSCNALFRLLTLKPEPDADSENLLLNLRTLELDVGLDFTSVLKLAPSVLRDFVRSRMHSINGASRLDKVVFHGSAPYQLLRETPYIHCLRSFVKDGLKIDFRLHDEERSHKSTGNWTEKDEYLEGWREAGVVFRDTFY</sequence>
<accession>A0A5C3KJ22</accession>
<dbReference type="Gene3D" id="3.80.10.10">
    <property type="entry name" value="Ribonuclease Inhibitor"/>
    <property type="match status" value="1"/>
</dbReference>
<proteinExistence type="predicted"/>
<feature type="domain" description="F-box" evidence="1">
    <location>
        <begin position="38"/>
        <end position="94"/>
    </location>
</feature>
<reference evidence="2 3" key="1">
    <citation type="journal article" date="2019" name="Nat. Ecol. Evol.">
        <title>Megaphylogeny resolves global patterns of mushroom evolution.</title>
        <authorList>
            <person name="Varga T."/>
            <person name="Krizsan K."/>
            <person name="Foldi C."/>
            <person name="Dima B."/>
            <person name="Sanchez-Garcia M."/>
            <person name="Sanchez-Ramirez S."/>
            <person name="Szollosi G.J."/>
            <person name="Szarkandi J.G."/>
            <person name="Papp V."/>
            <person name="Albert L."/>
            <person name="Andreopoulos W."/>
            <person name="Angelini C."/>
            <person name="Antonin V."/>
            <person name="Barry K.W."/>
            <person name="Bougher N.L."/>
            <person name="Buchanan P."/>
            <person name="Buyck B."/>
            <person name="Bense V."/>
            <person name="Catcheside P."/>
            <person name="Chovatia M."/>
            <person name="Cooper J."/>
            <person name="Damon W."/>
            <person name="Desjardin D."/>
            <person name="Finy P."/>
            <person name="Geml J."/>
            <person name="Haridas S."/>
            <person name="Hughes K."/>
            <person name="Justo A."/>
            <person name="Karasinski D."/>
            <person name="Kautmanova I."/>
            <person name="Kiss B."/>
            <person name="Kocsube S."/>
            <person name="Kotiranta H."/>
            <person name="LaButti K.M."/>
            <person name="Lechner B.E."/>
            <person name="Liimatainen K."/>
            <person name="Lipzen A."/>
            <person name="Lukacs Z."/>
            <person name="Mihaltcheva S."/>
            <person name="Morgado L.N."/>
            <person name="Niskanen T."/>
            <person name="Noordeloos M.E."/>
            <person name="Ohm R.A."/>
            <person name="Ortiz-Santana B."/>
            <person name="Ovrebo C."/>
            <person name="Racz N."/>
            <person name="Riley R."/>
            <person name="Savchenko A."/>
            <person name="Shiryaev A."/>
            <person name="Soop K."/>
            <person name="Spirin V."/>
            <person name="Szebenyi C."/>
            <person name="Tomsovsky M."/>
            <person name="Tulloss R.E."/>
            <person name="Uehling J."/>
            <person name="Grigoriev I.V."/>
            <person name="Vagvolgyi C."/>
            <person name="Papp T."/>
            <person name="Martin F.M."/>
            <person name="Miettinen O."/>
            <person name="Hibbett D.S."/>
            <person name="Nagy L.G."/>
        </authorList>
    </citation>
    <scope>NUCLEOTIDE SEQUENCE [LARGE SCALE GENOMIC DNA]</scope>
    <source>
        <strain evidence="2 3">CBS 121175</strain>
    </source>
</reference>
<evidence type="ECO:0000313" key="3">
    <source>
        <dbReference type="Proteomes" id="UP000307440"/>
    </source>
</evidence>
<dbReference type="Proteomes" id="UP000307440">
    <property type="component" value="Unassembled WGS sequence"/>
</dbReference>
<protein>
    <recommendedName>
        <fullName evidence="1">F-box domain-containing protein</fullName>
    </recommendedName>
</protein>